<keyword evidence="1 4" id="KW-0378">Hydrolase</keyword>
<feature type="binding site" evidence="2">
    <location>
        <position position="104"/>
    </location>
    <ligand>
        <name>Mn(2+)</name>
        <dbReference type="ChEBI" id="CHEBI:29035"/>
        <label>2</label>
    </ligand>
</feature>
<dbReference type="FunFam" id="3.30.70.360:FF:000001">
    <property type="entry name" value="N-acetyldiaminopimelate deacetylase"/>
    <property type="match status" value="1"/>
</dbReference>
<dbReference type="SUPFAM" id="SSF53187">
    <property type="entry name" value="Zn-dependent exopeptidases"/>
    <property type="match status" value="1"/>
</dbReference>
<organism evidence="4 5">
    <name type="scientific">Luteimonas yindakuii</name>
    <dbReference type="NCBI Taxonomy" id="2565782"/>
    <lineage>
        <taxon>Bacteria</taxon>
        <taxon>Pseudomonadati</taxon>
        <taxon>Pseudomonadota</taxon>
        <taxon>Gammaproteobacteria</taxon>
        <taxon>Lysobacterales</taxon>
        <taxon>Lysobacteraceae</taxon>
        <taxon>Luteimonas</taxon>
    </lineage>
</organism>
<dbReference type="NCBIfam" id="TIGR01891">
    <property type="entry name" value="amidohydrolases"/>
    <property type="match status" value="1"/>
</dbReference>
<dbReference type="InterPro" id="IPR011650">
    <property type="entry name" value="Peptidase_M20_dimer"/>
</dbReference>
<evidence type="ECO:0000259" key="3">
    <source>
        <dbReference type="Pfam" id="PF07687"/>
    </source>
</evidence>
<name>A0A4Z1R606_9GAMM</name>
<evidence type="ECO:0000256" key="2">
    <source>
        <dbReference type="PIRSR" id="PIRSR005962-1"/>
    </source>
</evidence>
<dbReference type="Pfam" id="PF01546">
    <property type="entry name" value="Peptidase_M20"/>
    <property type="match status" value="1"/>
</dbReference>
<evidence type="ECO:0000313" key="5">
    <source>
        <dbReference type="Proteomes" id="UP000298681"/>
    </source>
</evidence>
<dbReference type="PIRSF" id="PIRSF005962">
    <property type="entry name" value="Pept_M20D_amidohydro"/>
    <property type="match status" value="1"/>
</dbReference>
<dbReference type="Gene3D" id="3.30.70.360">
    <property type="match status" value="1"/>
</dbReference>
<protein>
    <submittedName>
        <fullName evidence="4">Amidohydrolase</fullName>
    </submittedName>
</protein>
<dbReference type="GO" id="GO:0019877">
    <property type="term" value="P:diaminopimelate biosynthetic process"/>
    <property type="evidence" value="ECO:0007669"/>
    <property type="project" value="UniProtKB-ARBA"/>
</dbReference>
<dbReference type="EMBL" id="SPUH01000001">
    <property type="protein sequence ID" value="TKS54346.1"/>
    <property type="molecule type" value="Genomic_DNA"/>
</dbReference>
<feature type="binding site" evidence="2">
    <location>
        <position position="357"/>
    </location>
    <ligand>
        <name>Mn(2+)</name>
        <dbReference type="ChEBI" id="CHEBI:29035"/>
        <label>2</label>
    </ligand>
</feature>
<dbReference type="PANTHER" id="PTHR11014:SF63">
    <property type="entry name" value="METALLOPEPTIDASE, PUTATIVE (AFU_ORTHOLOGUE AFUA_6G09600)-RELATED"/>
    <property type="match status" value="1"/>
</dbReference>
<dbReference type="PANTHER" id="PTHR11014">
    <property type="entry name" value="PEPTIDASE M20 FAMILY MEMBER"/>
    <property type="match status" value="1"/>
</dbReference>
<comment type="caution">
    <text evidence="4">The sequence shown here is derived from an EMBL/GenBank/DDBJ whole genome shotgun (WGS) entry which is preliminary data.</text>
</comment>
<gene>
    <name evidence="4" type="ORF">E4582_05905</name>
</gene>
<feature type="binding site" evidence="2">
    <location>
        <position position="137"/>
    </location>
    <ligand>
        <name>Mn(2+)</name>
        <dbReference type="ChEBI" id="CHEBI:29035"/>
        <label>2</label>
    </ligand>
</feature>
<dbReference type="Pfam" id="PF07687">
    <property type="entry name" value="M20_dimer"/>
    <property type="match status" value="1"/>
</dbReference>
<dbReference type="Proteomes" id="UP000298681">
    <property type="component" value="Unassembled WGS sequence"/>
</dbReference>
<comment type="cofactor">
    <cofactor evidence="2">
        <name>Mn(2+)</name>
        <dbReference type="ChEBI" id="CHEBI:29035"/>
    </cofactor>
    <text evidence="2">The Mn(2+) ion enhances activity.</text>
</comment>
<dbReference type="RefSeq" id="WP_134673724.1">
    <property type="nucleotide sequence ID" value="NZ_SPUH01000001.1"/>
</dbReference>
<dbReference type="GO" id="GO:0050118">
    <property type="term" value="F:N-acetyldiaminopimelate deacetylase activity"/>
    <property type="evidence" value="ECO:0007669"/>
    <property type="project" value="UniProtKB-ARBA"/>
</dbReference>
<keyword evidence="5" id="KW-1185">Reference proteome</keyword>
<dbReference type="InterPro" id="IPR002933">
    <property type="entry name" value="Peptidase_M20"/>
</dbReference>
<dbReference type="Gene3D" id="3.40.630.10">
    <property type="entry name" value="Zn peptidases"/>
    <property type="match status" value="1"/>
</dbReference>
<reference evidence="4 5" key="1">
    <citation type="submission" date="2019-01" db="EMBL/GenBank/DDBJ databases">
        <authorList>
            <person name="Zhang S."/>
        </authorList>
    </citation>
    <scope>NUCLEOTIDE SEQUENCE [LARGE SCALE GENOMIC DNA]</scope>
    <source>
        <strain evidence="4 5">1626</strain>
    </source>
</reference>
<dbReference type="SUPFAM" id="SSF55031">
    <property type="entry name" value="Bacterial exopeptidase dimerisation domain"/>
    <property type="match status" value="1"/>
</dbReference>
<feature type="binding site" evidence="2">
    <location>
        <position position="102"/>
    </location>
    <ligand>
        <name>Mn(2+)</name>
        <dbReference type="ChEBI" id="CHEBI:29035"/>
        <label>2</label>
    </ligand>
</feature>
<evidence type="ECO:0000313" key="4">
    <source>
        <dbReference type="EMBL" id="TKS54346.1"/>
    </source>
</evidence>
<evidence type="ECO:0000256" key="1">
    <source>
        <dbReference type="ARBA" id="ARBA00022801"/>
    </source>
</evidence>
<dbReference type="GO" id="GO:0046872">
    <property type="term" value="F:metal ion binding"/>
    <property type="evidence" value="ECO:0007669"/>
    <property type="project" value="UniProtKB-KW"/>
</dbReference>
<keyword evidence="2" id="KW-0464">Manganese</keyword>
<proteinExistence type="predicted"/>
<feature type="binding site" evidence="2">
    <location>
        <position position="163"/>
    </location>
    <ligand>
        <name>Mn(2+)</name>
        <dbReference type="ChEBI" id="CHEBI:29035"/>
        <label>2</label>
    </ligand>
</feature>
<dbReference type="AlphaFoldDB" id="A0A4Z1R606"/>
<dbReference type="InterPro" id="IPR017439">
    <property type="entry name" value="Amidohydrolase"/>
</dbReference>
<feature type="domain" description="Peptidase M20 dimerisation" evidence="3">
    <location>
        <begin position="184"/>
        <end position="278"/>
    </location>
</feature>
<accession>A0A4Z1R606</accession>
<dbReference type="InterPro" id="IPR036264">
    <property type="entry name" value="Bact_exopeptidase_dim_dom"/>
</dbReference>
<keyword evidence="2" id="KW-0479">Metal-binding</keyword>
<sequence length="384" mass="40967">MSNIPVELQALAPEMAQWRQRIHAWPELGFEEERTSALVTEVLESLGLQVHRGFGGTGLVAVIDSGVAGPSIGLRADMDALPMDEQNDLPFRSQRPGVAHTCGHDGHTAALLGTARHLVAQPPKSGRVVLMFQPAEEGGRGAIRMIDDGLFERFHCDEVYAFHNMPLLGFGKGSVRTGATLQSLAVFEIAIEGVGGHAAAPHRATDPLQVAARLAVEISGIVGRHVDPMEAALISVGSLQAGTTHNIIPASASLSGTIRALSTDVHETLLARLRALCEGFAAISGCTINLQLPHYCPPCVNAPQQAALAAEAMAEVLGADNVQTDLRAFPFSDDFSYMLEHAPGAYLFLGMDSAMCHHPTFRFDDNLLPVAAAVFDRIVRKRLG</sequence>